<sequence length="196" mass="22419">MFPQTHRIISQHVHHHVSELLGVNLNKSSLTYGSIKPDIAPHLAKLAHFKPNTFDYICDEINELSKFSLVPNVQFMKLVSTNIGVVTHFIADYFCVPHNDRATYKNNFLQHMKYENNLHKLFKSFDKKIDLTDTAHIFYTNNNISIKDYLETLHLEYTNRGESLENDLESSVLASSSVALFIITQAIAKLNLKNAA</sequence>
<dbReference type="RefSeq" id="WP_132849421.1">
    <property type="nucleotide sequence ID" value="NZ_CP058648.1"/>
</dbReference>
<evidence type="ECO:0000313" key="3">
    <source>
        <dbReference type="Proteomes" id="UP000295504"/>
    </source>
</evidence>
<dbReference type="Pfam" id="PF00882">
    <property type="entry name" value="Zn_dep_PLPC"/>
    <property type="match status" value="1"/>
</dbReference>
<dbReference type="EMBL" id="SLYC01000043">
    <property type="protein sequence ID" value="TCP98350.1"/>
    <property type="molecule type" value="Genomic_DNA"/>
</dbReference>
<accession>A0A4R2T745</accession>
<evidence type="ECO:0000259" key="1">
    <source>
        <dbReference type="Pfam" id="PF00882"/>
    </source>
</evidence>
<reference evidence="2 3" key="1">
    <citation type="submission" date="2019-03" db="EMBL/GenBank/DDBJ databases">
        <title>Genomic Encyclopedia of Type Strains, Phase IV (KMG-IV): sequencing the most valuable type-strain genomes for metagenomic binning, comparative biology and taxonomic classification.</title>
        <authorList>
            <person name="Goeker M."/>
        </authorList>
    </citation>
    <scope>NUCLEOTIDE SEQUENCE [LARGE SCALE GENOMIC DNA]</scope>
    <source>
        <strain evidence="2 3">DSM 100013</strain>
    </source>
</reference>
<protein>
    <submittedName>
        <fullName evidence="2">Zinc dependent phospholipase C</fullName>
    </submittedName>
</protein>
<comment type="caution">
    <text evidence="2">The sequence shown here is derived from an EMBL/GenBank/DDBJ whole genome shotgun (WGS) entry which is preliminary data.</text>
</comment>
<dbReference type="InterPro" id="IPR029002">
    <property type="entry name" value="PLPC/GPLD1"/>
</dbReference>
<proteinExistence type="predicted"/>
<evidence type="ECO:0000313" key="2">
    <source>
        <dbReference type="EMBL" id="TCP98350.1"/>
    </source>
</evidence>
<dbReference type="Proteomes" id="UP000295504">
    <property type="component" value="Unassembled WGS sequence"/>
</dbReference>
<keyword evidence="3" id="KW-1185">Reference proteome</keyword>
<dbReference type="OrthoDB" id="2878022at2"/>
<organism evidence="2 3">
    <name type="scientific">Serpentinicella alkaliphila</name>
    <dbReference type="NCBI Taxonomy" id="1734049"/>
    <lineage>
        <taxon>Bacteria</taxon>
        <taxon>Bacillati</taxon>
        <taxon>Bacillota</taxon>
        <taxon>Clostridia</taxon>
        <taxon>Peptostreptococcales</taxon>
        <taxon>Natronincolaceae</taxon>
        <taxon>Serpentinicella</taxon>
    </lineage>
</organism>
<name>A0A4R2T745_9FIRM</name>
<dbReference type="AlphaFoldDB" id="A0A4R2T745"/>
<feature type="domain" description="Phospholipase C/D" evidence="1">
    <location>
        <begin position="5"/>
        <end position="161"/>
    </location>
</feature>
<gene>
    <name evidence="2" type="ORF">EDD79_10436</name>
</gene>